<organism evidence="8 9">
    <name type="scientific">Pandoraea communis</name>
    <dbReference type="NCBI Taxonomy" id="2508297"/>
    <lineage>
        <taxon>Bacteria</taxon>
        <taxon>Pseudomonadati</taxon>
        <taxon>Pseudomonadota</taxon>
        <taxon>Betaproteobacteria</taxon>
        <taxon>Burkholderiales</taxon>
        <taxon>Burkholderiaceae</taxon>
        <taxon>Pandoraea</taxon>
    </lineage>
</organism>
<dbReference type="CDD" id="cd17319">
    <property type="entry name" value="MFS_ExuT_GudP_like"/>
    <property type="match status" value="1"/>
</dbReference>
<feature type="transmembrane region" description="Helical" evidence="6">
    <location>
        <begin position="95"/>
        <end position="113"/>
    </location>
</feature>
<reference evidence="8 9" key="1">
    <citation type="submission" date="2019-08" db="EMBL/GenBank/DDBJ databases">
        <authorList>
            <person name="Peeters C."/>
        </authorList>
    </citation>
    <scope>NUCLEOTIDE SEQUENCE [LARGE SCALE GENOMIC DNA]</scope>
    <source>
        <strain evidence="8 9">LMG 31110</strain>
    </source>
</reference>
<protein>
    <submittedName>
        <fullName evidence="8">MFS transporter permease</fullName>
    </submittedName>
</protein>
<evidence type="ECO:0000256" key="5">
    <source>
        <dbReference type="ARBA" id="ARBA00023136"/>
    </source>
</evidence>
<evidence type="ECO:0000256" key="1">
    <source>
        <dbReference type="ARBA" id="ARBA00004141"/>
    </source>
</evidence>
<dbReference type="Proteomes" id="UP000337189">
    <property type="component" value="Unassembled WGS sequence"/>
</dbReference>
<dbReference type="PANTHER" id="PTHR43791">
    <property type="entry name" value="PERMEASE-RELATED"/>
    <property type="match status" value="1"/>
</dbReference>
<evidence type="ECO:0000313" key="9">
    <source>
        <dbReference type="Proteomes" id="UP000337189"/>
    </source>
</evidence>
<keyword evidence="3 6" id="KW-0812">Transmembrane</keyword>
<sequence>METARPIGPLDVDADVDAQNATRKVFWRFIPLFVMCFVCSYLDRINISFAKLQMQSELGLSDAIYGTGASVFFIGYFLLEVPSNIILHRVGARKWIARIMVTWGIASAAMMFVRDETWFYVLRFAIGALEAGFVPGVLYFFTTWFPSERRGRCNSIFMASIPLCGIIGGPISGAILKYFDGMHGLAGWQWLFLLEGIPSILLGVVVFFFVDDSISSARWLTAQEKRVLQTQIANDPKAREVHSLGASLRDPVTIMLAFIYVFLAMGIYGLVFWMPQLIKSAGTSDALQIGIISMLPYAVAGVVMVLAGRSSDRTGERRWHLGMSALAGAVGYLVCGLFPSNTLILVIGLTVAATGIITSLGLFWILPSRFLTGIAAAGGIALINGFGQLGGIISPYMVGKVTTVSGSPALGLYAIAGACLVATLLILWGVPRHLYLKERGQI</sequence>
<evidence type="ECO:0000259" key="7">
    <source>
        <dbReference type="PROSITE" id="PS50850"/>
    </source>
</evidence>
<feature type="transmembrane region" description="Helical" evidence="6">
    <location>
        <begin position="410"/>
        <end position="430"/>
    </location>
</feature>
<evidence type="ECO:0000256" key="4">
    <source>
        <dbReference type="ARBA" id="ARBA00022989"/>
    </source>
</evidence>
<evidence type="ECO:0000313" key="8">
    <source>
        <dbReference type="EMBL" id="VVD59777.1"/>
    </source>
</evidence>
<feature type="transmembrane region" description="Helical" evidence="6">
    <location>
        <begin position="286"/>
        <end position="307"/>
    </location>
</feature>
<proteinExistence type="predicted"/>
<feature type="transmembrane region" description="Helical" evidence="6">
    <location>
        <begin position="188"/>
        <end position="210"/>
    </location>
</feature>
<feature type="transmembrane region" description="Helical" evidence="6">
    <location>
        <begin position="373"/>
        <end position="398"/>
    </location>
</feature>
<feature type="transmembrane region" description="Helical" evidence="6">
    <location>
        <begin position="252"/>
        <end position="274"/>
    </location>
</feature>
<keyword evidence="4 6" id="KW-1133">Transmembrane helix</keyword>
<feature type="transmembrane region" description="Helical" evidence="6">
    <location>
        <begin position="345"/>
        <end position="366"/>
    </location>
</feature>
<feature type="transmembrane region" description="Helical" evidence="6">
    <location>
        <begin position="25"/>
        <end position="43"/>
    </location>
</feature>
<dbReference type="Gene3D" id="1.20.1250.20">
    <property type="entry name" value="MFS general substrate transporter like domains"/>
    <property type="match status" value="2"/>
</dbReference>
<feature type="transmembrane region" description="Helical" evidence="6">
    <location>
        <begin position="319"/>
        <end position="339"/>
    </location>
</feature>
<dbReference type="PANTHER" id="PTHR43791:SF36">
    <property type="entry name" value="TRANSPORTER, PUTATIVE (AFU_ORTHOLOGUE AFUA_6G08340)-RELATED"/>
    <property type="match status" value="1"/>
</dbReference>
<feature type="transmembrane region" description="Helical" evidence="6">
    <location>
        <begin position="63"/>
        <end position="83"/>
    </location>
</feature>
<accession>A0A5E4R9D2</accession>
<dbReference type="InterPro" id="IPR020846">
    <property type="entry name" value="MFS_dom"/>
</dbReference>
<dbReference type="OrthoDB" id="5441967at2"/>
<feature type="domain" description="Major facilitator superfamily (MFS) profile" evidence="7">
    <location>
        <begin position="29"/>
        <end position="434"/>
    </location>
</feature>
<keyword evidence="5 6" id="KW-0472">Membrane</keyword>
<evidence type="ECO:0000256" key="3">
    <source>
        <dbReference type="ARBA" id="ARBA00022692"/>
    </source>
</evidence>
<dbReference type="EMBL" id="CABPSJ010000001">
    <property type="protein sequence ID" value="VVD59777.1"/>
    <property type="molecule type" value="Genomic_DNA"/>
</dbReference>
<feature type="transmembrane region" description="Helical" evidence="6">
    <location>
        <begin position="153"/>
        <end position="176"/>
    </location>
</feature>
<dbReference type="PROSITE" id="PS50850">
    <property type="entry name" value="MFS"/>
    <property type="match status" value="1"/>
</dbReference>
<dbReference type="GO" id="GO:0005886">
    <property type="term" value="C:plasma membrane"/>
    <property type="evidence" value="ECO:0007669"/>
    <property type="project" value="TreeGrafter"/>
</dbReference>
<name>A0A5E4R9D2_9BURK</name>
<dbReference type="FunFam" id="1.20.1250.20:FF:000018">
    <property type="entry name" value="MFS transporter permease"/>
    <property type="match status" value="1"/>
</dbReference>
<keyword evidence="2" id="KW-0813">Transport</keyword>
<gene>
    <name evidence="8" type="ORF">PCO31110_00038</name>
</gene>
<dbReference type="InterPro" id="IPR036259">
    <property type="entry name" value="MFS_trans_sf"/>
</dbReference>
<dbReference type="AlphaFoldDB" id="A0A5E4R9D2"/>
<dbReference type="GO" id="GO:0022857">
    <property type="term" value="F:transmembrane transporter activity"/>
    <property type="evidence" value="ECO:0007669"/>
    <property type="project" value="InterPro"/>
</dbReference>
<dbReference type="Pfam" id="PF07690">
    <property type="entry name" value="MFS_1"/>
    <property type="match status" value="1"/>
</dbReference>
<evidence type="ECO:0000256" key="2">
    <source>
        <dbReference type="ARBA" id="ARBA00022448"/>
    </source>
</evidence>
<feature type="transmembrane region" description="Helical" evidence="6">
    <location>
        <begin position="119"/>
        <end position="141"/>
    </location>
</feature>
<dbReference type="SUPFAM" id="SSF103473">
    <property type="entry name" value="MFS general substrate transporter"/>
    <property type="match status" value="1"/>
</dbReference>
<comment type="subcellular location">
    <subcellularLocation>
        <location evidence="1">Membrane</location>
        <topology evidence="1">Multi-pass membrane protein</topology>
    </subcellularLocation>
</comment>
<evidence type="ECO:0000256" key="6">
    <source>
        <dbReference type="SAM" id="Phobius"/>
    </source>
</evidence>
<dbReference type="InterPro" id="IPR011701">
    <property type="entry name" value="MFS"/>
</dbReference>